<accession>A0A9D1PLH9</accession>
<evidence type="ECO:0000256" key="1">
    <source>
        <dbReference type="SAM" id="SignalP"/>
    </source>
</evidence>
<comment type="caution">
    <text evidence="4">The sequence shown here is derived from an EMBL/GenBank/DDBJ whole genome shotgun (WGS) entry which is preliminary data.</text>
</comment>
<reference evidence="4" key="1">
    <citation type="journal article" date="2021" name="PeerJ">
        <title>Extensive microbial diversity within the chicken gut microbiome revealed by metagenomics and culture.</title>
        <authorList>
            <person name="Gilroy R."/>
            <person name="Ravi A."/>
            <person name="Getino M."/>
            <person name="Pursley I."/>
            <person name="Horton D.L."/>
            <person name="Alikhan N.F."/>
            <person name="Baker D."/>
            <person name="Gharbi K."/>
            <person name="Hall N."/>
            <person name="Watson M."/>
            <person name="Adriaenssens E.M."/>
            <person name="Foster-Nyarko E."/>
            <person name="Jarju S."/>
            <person name="Secka A."/>
            <person name="Antonio M."/>
            <person name="Oren A."/>
            <person name="Chaudhuri R.R."/>
            <person name="La Ragione R."/>
            <person name="Hildebrand F."/>
            <person name="Pallen M.J."/>
        </authorList>
    </citation>
    <scope>NUCLEOTIDE SEQUENCE</scope>
    <source>
        <strain evidence="4">CHK169-2315</strain>
    </source>
</reference>
<feature type="domain" description="DUF3048" evidence="3">
    <location>
        <begin position="208"/>
        <end position="316"/>
    </location>
</feature>
<evidence type="ECO:0000259" key="3">
    <source>
        <dbReference type="Pfam" id="PF17479"/>
    </source>
</evidence>
<protein>
    <submittedName>
        <fullName evidence="4">DUF3048 domain-containing protein</fullName>
    </submittedName>
</protein>
<organism evidence="4 5">
    <name type="scientific">Candidatus Pseudogracilibacillus intestinigallinarum</name>
    <dbReference type="NCBI Taxonomy" id="2838742"/>
    <lineage>
        <taxon>Bacteria</taxon>
        <taxon>Bacillati</taxon>
        <taxon>Bacillota</taxon>
        <taxon>Bacilli</taxon>
        <taxon>Bacillales</taxon>
        <taxon>Bacillaceae</taxon>
        <taxon>Pseudogracilibacillus</taxon>
    </lineage>
</organism>
<name>A0A9D1PLH9_9BACI</name>
<dbReference type="InterPro" id="IPR021416">
    <property type="entry name" value="DUF3048_N"/>
</dbReference>
<feature type="signal peptide" evidence="1">
    <location>
        <begin position="1"/>
        <end position="21"/>
    </location>
</feature>
<dbReference type="Pfam" id="PF17479">
    <property type="entry name" value="DUF3048_C"/>
    <property type="match status" value="1"/>
</dbReference>
<feature type="domain" description="DUF3048" evidence="2">
    <location>
        <begin position="39"/>
        <end position="180"/>
    </location>
</feature>
<dbReference type="EMBL" id="DXHX01000060">
    <property type="protein sequence ID" value="HIV74257.1"/>
    <property type="molecule type" value="Genomic_DNA"/>
</dbReference>
<evidence type="ECO:0000313" key="4">
    <source>
        <dbReference type="EMBL" id="HIV74257.1"/>
    </source>
</evidence>
<dbReference type="InterPro" id="IPR035328">
    <property type="entry name" value="DUF3048_C"/>
</dbReference>
<sequence length="338" mass="38631">MRKVKISIVLCIVLLVMIACSKNNEEVINETEEVHVYPFTGLETNEDVNHRAIAVMVSNQVQARPQSGLTKADIVYEMLTEGNITRFMAIYHSDKPEVVGPIRSAREYFVDLANDMDAVYIYSGAANFVNDLIDEKGLEHIEADQYAADGTPFLRETFRKSPHNLYMKFSELPAFLKKEEVDMDVTHKPLSFLDDDTEIEGEEANYVKISYYKSDPIVEYTYDEKTEKYSRYNDGKITDELESEIPIEIDNLLVVEAEHEVIDKELRRSINLHSGGKGYLFQRGKVQEVEWKNQDGNIVPMIDGEVVPFVTGKTWVNVVQTEPEKGVKEQVHYSNDGK</sequence>
<dbReference type="Gene3D" id="3.50.90.10">
    <property type="entry name" value="YerB-like"/>
    <property type="match status" value="1"/>
</dbReference>
<gene>
    <name evidence="4" type="ORF">H9895_04155</name>
</gene>
<proteinExistence type="predicted"/>
<dbReference type="AlphaFoldDB" id="A0A9D1PLH9"/>
<dbReference type="SUPFAM" id="SSF159774">
    <property type="entry name" value="YerB-like"/>
    <property type="match status" value="1"/>
</dbReference>
<keyword evidence="1" id="KW-0732">Signal</keyword>
<dbReference type="Pfam" id="PF11258">
    <property type="entry name" value="DUF3048"/>
    <property type="match status" value="1"/>
</dbReference>
<evidence type="ECO:0000313" key="5">
    <source>
        <dbReference type="Proteomes" id="UP000823937"/>
    </source>
</evidence>
<evidence type="ECO:0000259" key="2">
    <source>
        <dbReference type="Pfam" id="PF11258"/>
    </source>
</evidence>
<dbReference type="PROSITE" id="PS51257">
    <property type="entry name" value="PROKAR_LIPOPROTEIN"/>
    <property type="match status" value="1"/>
</dbReference>
<dbReference type="InterPro" id="IPR023158">
    <property type="entry name" value="YerB-like_sf"/>
</dbReference>
<feature type="chain" id="PRO_5038866010" evidence="1">
    <location>
        <begin position="22"/>
        <end position="338"/>
    </location>
</feature>
<dbReference type="Proteomes" id="UP000823937">
    <property type="component" value="Unassembled WGS sequence"/>
</dbReference>
<reference evidence="4" key="2">
    <citation type="submission" date="2021-04" db="EMBL/GenBank/DDBJ databases">
        <authorList>
            <person name="Gilroy R."/>
        </authorList>
    </citation>
    <scope>NUCLEOTIDE SEQUENCE</scope>
    <source>
        <strain evidence="4">CHK169-2315</strain>
    </source>
</reference>